<dbReference type="SMART" id="SM00360">
    <property type="entry name" value="RRM"/>
    <property type="match status" value="1"/>
</dbReference>
<name>A0A0G4F727_9ALVE</name>
<evidence type="ECO:0000256" key="1">
    <source>
        <dbReference type="PROSITE-ProRule" id="PRU00176"/>
    </source>
</evidence>
<protein>
    <recommendedName>
        <fullName evidence="3">RRM domain-containing protein</fullName>
    </recommendedName>
</protein>
<gene>
    <name evidence="4" type="ORF">Cvel_15547</name>
</gene>
<accession>A0A0G4F727</accession>
<feature type="compositionally biased region" description="Basic and acidic residues" evidence="2">
    <location>
        <begin position="103"/>
        <end position="143"/>
    </location>
</feature>
<dbReference type="PANTHER" id="PTHR48038:SF1">
    <property type="entry name" value="RIBONUCLEOPROTEIN RB97D"/>
    <property type="match status" value="1"/>
</dbReference>
<reference evidence="4" key="1">
    <citation type="submission" date="2014-11" db="EMBL/GenBank/DDBJ databases">
        <authorList>
            <person name="Otto D Thomas"/>
            <person name="Naeem Raeece"/>
        </authorList>
    </citation>
    <scope>NUCLEOTIDE SEQUENCE</scope>
</reference>
<sequence>MVDEGRKLYIGNLDPSMTPRDLEHPFSRFGHVANVWVARTPPGFAFVTFDDARDAADAVKEMDGQRIGSKHIRCELAKSEGRGGRGGRGGGFGGGGGGYGRSDWGRDGRDYRDGGGYGDRDRDRGYGGGRYDDRRRDSPDPSPRRRSPSYDRFPSSRGGGGGDRDGRDGRRDERDRERDMDRDRDSRRDYGGGRYDDRDDRGGKEVSRRTDAFDRAERSTTGDERERVNGYADDRGRY</sequence>
<dbReference type="PANTHER" id="PTHR48038">
    <property type="entry name" value="RIBONUCLEOPROTEIN RB97D"/>
    <property type="match status" value="1"/>
</dbReference>
<dbReference type="SUPFAM" id="SSF54928">
    <property type="entry name" value="RNA-binding domain, RBD"/>
    <property type="match status" value="1"/>
</dbReference>
<feature type="compositionally biased region" description="Gly residues" evidence="2">
    <location>
        <begin position="84"/>
        <end position="100"/>
    </location>
</feature>
<organism evidence="4">
    <name type="scientific">Chromera velia CCMP2878</name>
    <dbReference type="NCBI Taxonomy" id="1169474"/>
    <lineage>
        <taxon>Eukaryota</taxon>
        <taxon>Sar</taxon>
        <taxon>Alveolata</taxon>
        <taxon>Colpodellida</taxon>
        <taxon>Chromeraceae</taxon>
        <taxon>Chromera</taxon>
    </lineage>
</organism>
<dbReference type="AlphaFoldDB" id="A0A0G4F727"/>
<dbReference type="Gene3D" id="3.30.70.330">
    <property type="match status" value="1"/>
</dbReference>
<evidence type="ECO:0000259" key="3">
    <source>
        <dbReference type="PROSITE" id="PS50102"/>
    </source>
</evidence>
<dbReference type="InterPro" id="IPR012677">
    <property type="entry name" value="Nucleotide-bd_a/b_plait_sf"/>
</dbReference>
<dbReference type="GO" id="GO:0003723">
    <property type="term" value="F:RNA binding"/>
    <property type="evidence" value="ECO:0007669"/>
    <property type="project" value="UniProtKB-UniRule"/>
</dbReference>
<dbReference type="PROSITE" id="PS50102">
    <property type="entry name" value="RRM"/>
    <property type="match status" value="1"/>
</dbReference>
<dbReference type="FunFam" id="3.30.70.330:FF:001074">
    <property type="entry name" value="Splicing factor, arginine/serine-rich 7"/>
    <property type="match status" value="1"/>
</dbReference>
<proteinExistence type="predicted"/>
<feature type="region of interest" description="Disordered" evidence="2">
    <location>
        <begin position="78"/>
        <end position="238"/>
    </location>
</feature>
<evidence type="ECO:0000313" key="4">
    <source>
        <dbReference type="EMBL" id="CEM08331.1"/>
    </source>
</evidence>
<dbReference type="VEuPathDB" id="CryptoDB:Cvel_15547"/>
<dbReference type="EMBL" id="CDMZ01000171">
    <property type="protein sequence ID" value="CEM08331.1"/>
    <property type="molecule type" value="Genomic_DNA"/>
</dbReference>
<dbReference type="InterPro" id="IPR035979">
    <property type="entry name" value="RBD_domain_sf"/>
</dbReference>
<keyword evidence="1" id="KW-0694">RNA-binding</keyword>
<feature type="compositionally biased region" description="Basic and acidic residues" evidence="2">
    <location>
        <begin position="162"/>
        <end position="238"/>
    </location>
</feature>
<feature type="domain" description="RRM" evidence="3">
    <location>
        <begin position="6"/>
        <end position="79"/>
    </location>
</feature>
<dbReference type="Pfam" id="PF00076">
    <property type="entry name" value="RRM_1"/>
    <property type="match status" value="1"/>
</dbReference>
<evidence type="ECO:0000256" key="2">
    <source>
        <dbReference type="SAM" id="MobiDB-lite"/>
    </source>
</evidence>
<dbReference type="InterPro" id="IPR000504">
    <property type="entry name" value="RRM_dom"/>
</dbReference>